<dbReference type="Proteomes" id="UP000183994">
    <property type="component" value="Unassembled WGS sequence"/>
</dbReference>
<comment type="catalytic activity">
    <reaction evidence="5">
        <text>dTDP-beta-L-rhamnose + NADP(+) = dTDP-4-dehydro-beta-L-rhamnose + NADPH + H(+)</text>
        <dbReference type="Rhea" id="RHEA:21796"/>
        <dbReference type="ChEBI" id="CHEBI:15378"/>
        <dbReference type="ChEBI" id="CHEBI:57510"/>
        <dbReference type="ChEBI" id="CHEBI:57783"/>
        <dbReference type="ChEBI" id="CHEBI:58349"/>
        <dbReference type="ChEBI" id="CHEBI:62830"/>
        <dbReference type="EC" id="1.1.1.133"/>
    </reaction>
</comment>
<organism evidence="8 9">
    <name type="scientific">Desulfatibacillum alkenivorans DSM 16219</name>
    <dbReference type="NCBI Taxonomy" id="1121393"/>
    <lineage>
        <taxon>Bacteria</taxon>
        <taxon>Pseudomonadati</taxon>
        <taxon>Thermodesulfobacteriota</taxon>
        <taxon>Desulfobacteria</taxon>
        <taxon>Desulfobacterales</taxon>
        <taxon>Desulfatibacillaceae</taxon>
        <taxon>Desulfatibacillum</taxon>
    </lineage>
</organism>
<gene>
    <name evidence="8" type="ORF">SAMN02745216_04233</name>
</gene>
<evidence type="ECO:0000256" key="4">
    <source>
        <dbReference type="ARBA" id="ARBA00017099"/>
    </source>
</evidence>
<dbReference type="OrthoDB" id="9803892at2"/>
<comment type="function">
    <text evidence="6">Catalyzes the reduction of dTDP-6-deoxy-L-lyxo-4-hexulose to yield dTDP-L-rhamnose.</text>
</comment>
<proteinExistence type="inferred from homology"/>
<dbReference type="PANTHER" id="PTHR10491:SF4">
    <property type="entry name" value="METHIONINE ADENOSYLTRANSFERASE 2 SUBUNIT BETA"/>
    <property type="match status" value="1"/>
</dbReference>
<protein>
    <recommendedName>
        <fullName evidence="4 6">dTDP-4-dehydrorhamnose reductase</fullName>
        <ecNumber evidence="3 6">1.1.1.133</ecNumber>
    </recommendedName>
</protein>
<comment type="similarity">
    <text evidence="2 6">Belongs to the dTDP-4-dehydrorhamnose reductase family.</text>
</comment>
<dbReference type="STRING" id="1121393.SAMN02745216_04233"/>
<dbReference type="GO" id="GO:0008831">
    <property type="term" value="F:dTDP-4-dehydrorhamnose reductase activity"/>
    <property type="evidence" value="ECO:0007669"/>
    <property type="project" value="UniProtKB-EC"/>
</dbReference>
<dbReference type="InterPro" id="IPR029903">
    <property type="entry name" value="RmlD-like-bd"/>
</dbReference>
<dbReference type="Gene3D" id="3.40.50.720">
    <property type="entry name" value="NAD(P)-binding Rossmann-like Domain"/>
    <property type="match status" value="1"/>
</dbReference>
<dbReference type="SUPFAM" id="SSF51735">
    <property type="entry name" value="NAD(P)-binding Rossmann-fold domains"/>
    <property type="match status" value="1"/>
</dbReference>
<sequence>MENLKILITGNQGLLGTECVRVLYPTHEIHGFSSKVLDIRDKSQVEGRIKEIRPDIIVNCAAYTKVDACETHFQDAWDVNAIGPENLAQAVRRCGGFLVHVSTDYVFDGVRSIPHPYTEEDSPNPLSAYGKSKLAGEEAVRSLCPLHAIVRTAWLYGAAGPNFLKTMLRLSKENPSFLRKVVNDQFGSPTWTYSLAKQIKVLIESGATGTFHATDQGYCTWYELAETFLSLMGVKHNLTPCETRDYPTPARRPFNSILENKRLKEFGIDVMPPWQDDLKAFVKANKKQLLKSITK</sequence>
<dbReference type="NCBIfam" id="TIGR01214">
    <property type="entry name" value="rmlD"/>
    <property type="match status" value="1"/>
</dbReference>
<dbReference type="Gene3D" id="3.90.25.10">
    <property type="entry name" value="UDP-galactose 4-epimerase, domain 1"/>
    <property type="match status" value="1"/>
</dbReference>
<dbReference type="InterPro" id="IPR005913">
    <property type="entry name" value="dTDP_dehydrorham_reduct"/>
</dbReference>
<keyword evidence="6" id="KW-0521">NADP</keyword>
<evidence type="ECO:0000313" key="9">
    <source>
        <dbReference type="Proteomes" id="UP000183994"/>
    </source>
</evidence>
<dbReference type="Pfam" id="PF04321">
    <property type="entry name" value="RmlD_sub_bind"/>
    <property type="match status" value="1"/>
</dbReference>
<dbReference type="UniPathway" id="UPA00124"/>
<dbReference type="AlphaFoldDB" id="A0A1M6W1B1"/>
<keyword evidence="9" id="KW-1185">Reference proteome</keyword>
<dbReference type="GO" id="GO:0019305">
    <property type="term" value="P:dTDP-rhamnose biosynthetic process"/>
    <property type="evidence" value="ECO:0007669"/>
    <property type="project" value="UniProtKB-UniPathway"/>
</dbReference>
<accession>A0A1M6W1B1</accession>
<dbReference type="CDD" id="cd05254">
    <property type="entry name" value="dTDP_HR_like_SDR_e"/>
    <property type="match status" value="1"/>
</dbReference>
<evidence type="ECO:0000256" key="1">
    <source>
        <dbReference type="ARBA" id="ARBA00004781"/>
    </source>
</evidence>
<dbReference type="RefSeq" id="WP_073478254.1">
    <property type="nucleotide sequence ID" value="NZ_FQZU01000036.1"/>
</dbReference>
<keyword evidence="6" id="KW-0560">Oxidoreductase</keyword>
<evidence type="ECO:0000256" key="2">
    <source>
        <dbReference type="ARBA" id="ARBA00010944"/>
    </source>
</evidence>
<dbReference type="PANTHER" id="PTHR10491">
    <property type="entry name" value="DTDP-4-DEHYDRORHAMNOSE REDUCTASE"/>
    <property type="match status" value="1"/>
</dbReference>
<dbReference type="InterPro" id="IPR036291">
    <property type="entry name" value="NAD(P)-bd_dom_sf"/>
</dbReference>
<name>A0A1M6W1B1_9BACT</name>
<evidence type="ECO:0000313" key="8">
    <source>
        <dbReference type="EMBL" id="SHK87325.1"/>
    </source>
</evidence>
<evidence type="ECO:0000256" key="6">
    <source>
        <dbReference type="RuleBase" id="RU364082"/>
    </source>
</evidence>
<comment type="pathway">
    <text evidence="1 6">Carbohydrate biosynthesis; dTDP-L-rhamnose biosynthesis.</text>
</comment>
<evidence type="ECO:0000259" key="7">
    <source>
        <dbReference type="Pfam" id="PF04321"/>
    </source>
</evidence>
<evidence type="ECO:0000256" key="5">
    <source>
        <dbReference type="ARBA" id="ARBA00048200"/>
    </source>
</evidence>
<reference evidence="9" key="1">
    <citation type="submission" date="2016-11" db="EMBL/GenBank/DDBJ databases">
        <authorList>
            <person name="Varghese N."/>
            <person name="Submissions S."/>
        </authorList>
    </citation>
    <scope>NUCLEOTIDE SEQUENCE [LARGE SCALE GENOMIC DNA]</scope>
    <source>
        <strain evidence="9">DSM 16219</strain>
    </source>
</reference>
<evidence type="ECO:0000256" key="3">
    <source>
        <dbReference type="ARBA" id="ARBA00012929"/>
    </source>
</evidence>
<dbReference type="EC" id="1.1.1.133" evidence="3 6"/>
<feature type="domain" description="RmlD-like substrate binding" evidence="7">
    <location>
        <begin position="5"/>
        <end position="284"/>
    </location>
</feature>
<dbReference type="EMBL" id="FQZU01000036">
    <property type="protein sequence ID" value="SHK87325.1"/>
    <property type="molecule type" value="Genomic_DNA"/>
</dbReference>